<sequence length="111" mass="11979">MLRELAPNLIAPGVEDDRGGYYRRRTDVMCAALGLTVSMDISPIGALTMDIEIQLPDGTWVPLSPLIRPTPPEAPVPQRRTPALSPLYGAAGKPVPLQMESVSGQWVDVIC</sequence>
<dbReference type="EMBL" id="LPLZ01000081">
    <property type="protein sequence ID" value="KWN05615.1"/>
    <property type="molecule type" value="Genomic_DNA"/>
</dbReference>
<organism evidence="1 2">
    <name type="scientific">Burkholderia territorii</name>
    <dbReference type="NCBI Taxonomy" id="1503055"/>
    <lineage>
        <taxon>Bacteria</taxon>
        <taxon>Pseudomonadati</taxon>
        <taxon>Pseudomonadota</taxon>
        <taxon>Betaproteobacteria</taxon>
        <taxon>Burkholderiales</taxon>
        <taxon>Burkholderiaceae</taxon>
        <taxon>Burkholderia</taxon>
        <taxon>Burkholderia cepacia complex</taxon>
    </lineage>
</organism>
<name>A0A108E6J3_9BURK</name>
<comment type="caution">
    <text evidence="1">The sequence shown here is derived from an EMBL/GenBank/DDBJ whole genome shotgun (WGS) entry which is preliminary data.</text>
</comment>
<gene>
    <name evidence="1" type="ORF">WT83_29075</name>
</gene>
<dbReference type="Proteomes" id="UP000068016">
    <property type="component" value="Unassembled WGS sequence"/>
</dbReference>
<reference evidence="1 2" key="1">
    <citation type="submission" date="2015-11" db="EMBL/GenBank/DDBJ databases">
        <title>Expanding the genomic diversity of Burkholderia species for the development of highly accurate diagnostics.</title>
        <authorList>
            <person name="Sahl J."/>
            <person name="Keim P."/>
            <person name="Wagner D."/>
        </authorList>
    </citation>
    <scope>NUCLEOTIDE SEQUENCE [LARGE SCALE GENOMIC DNA]</scope>
    <source>
        <strain evidence="1 2">MSMB793WGS</strain>
    </source>
</reference>
<protein>
    <submittedName>
        <fullName evidence="1">Uncharacterized protein</fullName>
    </submittedName>
</protein>
<dbReference type="RefSeq" id="WP_060348681.1">
    <property type="nucleotide sequence ID" value="NZ_LPLZ01000081.1"/>
</dbReference>
<accession>A0A108E6J3</accession>
<evidence type="ECO:0000313" key="2">
    <source>
        <dbReference type="Proteomes" id="UP000068016"/>
    </source>
</evidence>
<proteinExistence type="predicted"/>
<dbReference type="AlphaFoldDB" id="A0A108E6J3"/>
<evidence type="ECO:0000313" key="1">
    <source>
        <dbReference type="EMBL" id="KWN05615.1"/>
    </source>
</evidence>